<gene>
    <name evidence="1" type="ORF">M422DRAFT_252038</name>
</gene>
<name>A0A0C9VBY5_SPHS4</name>
<accession>A0A0C9VBY5</accession>
<dbReference type="AlphaFoldDB" id="A0A0C9VBY5"/>
<reference evidence="1 2" key="1">
    <citation type="submission" date="2014-06" db="EMBL/GenBank/DDBJ databases">
        <title>Evolutionary Origins and Diversification of the Mycorrhizal Mutualists.</title>
        <authorList>
            <consortium name="DOE Joint Genome Institute"/>
            <consortium name="Mycorrhizal Genomics Consortium"/>
            <person name="Kohler A."/>
            <person name="Kuo A."/>
            <person name="Nagy L.G."/>
            <person name="Floudas D."/>
            <person name="Copeland A."/>
            <person name="Barry K.W."/>
            <person name="Cichocki N."/>
            <person name="Veneault-Fourrey C."/>
            <person name="LaButti K."/>
            <person name="Lindquist E.A."/>
            <person name="Lipzen A."/>
            <person name="Lundell T."/>
            <person name="Morin E."/>
            <person name="Murat C."/>
            <person name="Riley R."/>
            <person name="Ohm R."/>
            <person name="Sun H."/>
            <person name="Tunlid A."/>
            <person name="Henrissat B."/>
            <person name="Grigoriev I.V."/>
            <person name="Hibbett D.S."/>
            <person name="Martin F."/>
        </authorList>
    </citation>
    <scope>NUCLEOTIDE SEQUENCE [LARGE SCALE GENOMIC DNA]</scope>
    <source>
        <strain evidence="1 2">SS14</strain>
    </source>
</reference>
<evidence type="ECO:0000313" key="2">
    <source>
        <dbReference type="Proteomes" id="UP000054279"/>
    </source>
</evidence>
<protein>
    <submittedName>
        <fullName evidence="1">Uncharacterized protein</fullName>
    </submittedName>
</protein>
<evidence type="ECO:0000313" key="1">
    <source>
        <dbReference type="EMBL" id="KIJ44439.1"/>
    </source>
</evidence>
<dbReference type="EMBL" id="KN837117">
    <property type="protein sequence ID" value="KIJ44439.1"/>
    <property type="molecule type" value="Genomic_DNA"/>
</dbReference>
<proteinExistence type="predicted"/>
<dbReference type="Proteomes" id="UP000054279">
    <property type="component" value="Unassembled WGS sequence"/>
</dbReference>
<organism evidence="1 2">
    <name type="scientific">Sphaerobolus stellatus (strain SS14)</name>
    <dbReference type="NCBI Taxonomy" id="990650"/>
    <lineage>
        <taxon>Eukaryota</taxon>
        <taxon>Fungi</taxon>
        <taxon>Dikarya</taxon>
        <taxon>Basidiomycota</taxon>
        <taxon>Agaricomycotina</taxon>
        <taxon>Agaricomycetes</taxon>
        <taxon>Phallomycetidae</taxon>
        <taxon>Geastrales</taxon>
        <taxon>Sphaerobolaceae</taxon>
        <taxon>Sphaerobolus</taxon>
    </lineage>
</organism>
<keyword evidence="2" id="KW-1185">Reference proteome</keyword>
<dbReference type="HOGENOM" id="CLU_2869101_0_0_1"/>
<sequence>MFSTSLYNCYKKKYEELDMMNLKRNSSLTNNISTTFSNNPLKKKATEPEAINSKPTLVEFKNKKRKLINRPTSL</sequence>